<dbReference type="Proteomes" id="UP001202248">
    <property type="component" value="Unassembled WGS sequence"/>
</dbReference>
<proteinExistence type="predicted"/>
<keyword evidence="2" id="KW-1185">Reference proteome</keyword>
<name>A0ABS9SKL3_9BACT</name>
<dbReference type="RefSeq" id="WP_240830510.1">
    <property type="nucleotide sequence ID" value="NZ_JAKWBL010000002.1"/>
</dbReference>
<comment type="caution">
    <text evidence="1">The sequence shown here is derived from an EMBL/GenBank/DDBJ whole genome shotgun (WGS) entry which is preliminary data.</text>
</comment>
<accession>A0ABS9SKL3</accession>
<protein>
    <submittedName>
        <fullName evidence="1">Uncharacterized protein</fullName>
    </submittedName>
</protein>
<evidence type="ECO:0000313" key="2">
    <source>
        <dbReference type="Proteomes" id="UP001202248"/>
    </source>
</evidence>
<reference evidence="1 2" key="1">
    <citation type="submission" date="2022-02" db="EMBL/GenBank/DDBJ databases">
        <authorList>
            <person name="Min J."/>
        </authorList>
    </citation>
    <scope>NUCLEOTIDE SEQUENCE [LARGE SCALE GENOMIC DNA]</scope>
    <source>
        <strain evidence="1 2">GR10-1</strain>
    </source>
</reference>
<dbReference type="EMBL" id="JAKWBL010000002">
    <property type="protein sequence ID" value="MCH5598841.1"/>
    <property type="molecule type" value="Genomic_DNA"/>
</dbReference>
<sequence>MVNHSEGKVAEAIESQTAKVPSDVFLWASLAAMAASLSFKLLKHDHKALFVGQWAAPFLLMGIYNKIVKTEGSD</sequence>
<evidence type="ECO:0000313" key="1">
    <source>
        <dbReference type="EMBL" id="MCH5598841.1"/>
    </source>
</evidence>
<organism evidence="1 2">
    <name type="scientific">Niabella ginsengisoli</name>
    <dbReference type="NCBI Taxonomy" id="522298"/>
    <lineage>
        <taxon>Bacteria</taxon>
        <taxon>Pseudomonadati</taxon>
        <taxon>Bacteroidota</taxon>
        <taxon>Chitinophagia</taxon>
        <taxon>Chitinophagales</taxon>
        <taxon>Chitinophagaceae</taxon>
        <taxon>Niabella</taxon>
    </lineage>
</organism>
<gene>
    <name evidence="1" type="ORF">MKP09_13465</name>
</gene>